<dbReference type="InterPro" id="IPR052176">
    <property type="entry name" value="Glycosyl_Hydrlase_43_Enz"/>
</dbReference>
<dbReference type="STRING" id="1231343.Absy_021_011"/>
<keyword evidence="2" id="KW-0119">Carbohydrate metabolism</keyword>
<dbReference type="PANTHER" id="PTHR43772">
    <property type="entry name" value="ENDO-1,4-BETA-XYLANASE"/>
    <property type="match status" value="1"/>
</dbReference>
<evidence type="ECO:0000256" key="1">
    <source>
        <dbReference type="ARBA" id="ARBA00022651"/>
    </source>
</evidence>
<dbReference type="Pfam" id="PF24793">
    <property type="entry name" value="GINT1_N"/>
    <property type="match status" value="1"/>
</dbReference>
<keyword evidence="1" id="KW-0858">Xylan degradation</keyword>
<protein>
    <submittedName>
        <fullName evidence="4">Formyl transferase</fullName>
    </submittedName>
</protein>
<evidence type="ECO:0000256" key="2">
    <source>
        <dbReference type="ARBA" id="ARBA00023277"/>
    </source>
</evidence>
<reference evidence="4 5" key="1">
    <citation type="submission" date="2017-04" db="EMBL/GenBank/DDBJ databases">
        <title>Kefir bacterial isolates.</title>
        <authorList>
            <person name="Kim Y."/>
            <person name="Blasche S."/>
            <person name="Patil K.R."/>
        </authorList>
    </citation>
    <scope>NUCLEOTIDE SEQUENCE [LARGE SCALE GENOMIC DNA]</scope>
    <source>
        <strain evidence="4 5">KR-2</strain>
    </source>
</reference>
<evidence type="ECO:0000313" key="4">
    <source>
        <dbReference type="EMBL" id="PAL27200.1"/>
    </source>
</evidence>
<dbReference type="RefSeq" id="WP_095351003.1">
    <property type="nucleotide sequence ID" value="NZ_JBDNQU010000021.1"/>
</dbReference>
<dbReference type="AlphaFoldDB" id="A0A270BQA8"/>
<comment type="caution">
    <text evidence="4">The sequence shown here is derived from an EMBL/GenBank/DDBJ whole genome shotgun (WGS) entry which is preliminary data.</text>
</comment>
<dbReference type="PANTHER" id="PTHR43772:SF2">
    <property type="entry name" value="PUTATIVE (AFU_ORTHOLOGUE AFUA_2G04480)-RELATED"/>
    <property type="match status" value="1"/>
</dbReference>
<proteinExistence type="predicted"/>
<gene>
    <name evidence="4" type="ORF">B9K05_04305</name>
</gene>
<keyword evidence="5" id="KW-1185">Reference proteome</keyword>
<sequence>MGLRKDIWRVGIVNSPLSTILAQGTLAGLPVTWTPPMRRYCFRADPFGLWRDGRLHVFVEDYDYRVRIGSIDVLIYDASLTLTAHRKVLQTPWHLSYPYVFEAEGETWMLPEAYRSGRLTLYRCKRFPDQWEEATVIDLGADIAIDATPFFHNGLWWLFYACATRPIGALHVAYAKSLTGPWHHHPANPVRLDVASTRPGGTPCVVNGKLVLPVQDCTQTYGGAIRPLTFDELTPERIVTHAGSPIRRPDSYAPYTEGMHTLSAVGNVTLIDAKYTDLSAYGIGLQAYREVKKILAR</sequence>
<keyword evidence="4" id="KW-0808">Transferase</keyword>
<feature type="domain" description="Glucosamine inositolphosphorylceramide transferase 1 N-terminal" evidence="3">
    <location>
        <begin position="42"/>
        <end position="236"/>
    </location>
</feature>
<dbReference type="GO" id="GO:0016740">
    <property type="term" value="F:transferase activity"/>
    <property type="evidence" value="ECO:0007669"/>
    <property type="project" value="UniProtKB-KW"/>
</dbReference>
<organism evidence="4 5">
    <name type="scientific">Acetobacter syzygii</name>
    <dbReference type="NCBI Taxonomy" id="146476"/>
    <lineage>
        <taxon>Bacteria</taxon>
        <taxon>Pseudomonadati</taxon>
        <taxon>Pseudomonadota</taxon>
        <taxon>Alphaproteobacteria</taxon>
        <taxon>Acetobacterales</taxon>
        <taxon>Acetobacteraceae</taxon>
        <taxon>Acetobacter</taxon>
    </lineage>
</organism>
<accession>A0A270BQA8</accession>
<dbReference type="InterPro" id="IPR023296">
    <property type="entry name" value="Glyco_hydro_beta-prop_sf"/>
</dbReference>
<name>A0A270BQA8_9PROT</name>
<evidence type="ECO:0000259" key="3">
    <source>
        <dbReference type="Pfam" id="PF24793"/>
    </source>
</evidence>
<evidence type="ECO:0000313" key="5">
    <source>
        <dbReference type="Proteomes" id="UP000216033"/>
    </source>
</evidence>
<dbReference type="InterPro" id="IPR056442">
    <property type="entry name" value="GINT1_N"/>
</dbReference>
<dbReference type="SUPFAM" id="SSF75005">
    <property type="entry name" value="Arabinanase/levansucrase/invertase"/>
    <property type="match status" value="1"/>
</dbReference>
<dbReference type="OrthoDB" id="3771157at2"/>
<dbReference type="EMBL" id="NDFP01000003">
    <property type="protein sequence ID" value="PAL27200.1"/>
    <property type="molecule type" value="Genomic_DNA"/>
</dbReference>
<dbReference type="GO" id="GO:0045493">
    <property type="term" value="P:xylan catabolic process"/>
    <property type="evidence" value="ECO:0007669"/>
    <property type="project" value="UniProtKB-KW"/>
</dbReference>
<keyword evidence="1" id="KW-0624">Polysaccharide degradation</keyword>
<dbReference type="Gene3D" id="2.115.10.20">
    <property type="entry name" value="Glycosyl hydrolase domain, family 43"/>
    <property type="match status" value="1"/>
</dbReference>
<dbReference type="Proteomes" id="UP000216033">
    <property type="component" value="Unassembled WGS sequence"/>
</dbReference>